<evidence type="ECO:0000256" key="3">
    <source>
        <dbReference type="ARBA" id="ARBA00022692"/>
    </source>
</evidence>
<feature type="transmembrane region" description="Helical" evidence="6">
    <location>
        <begin position="116"/>
        <end position="137"/>
    </location>
</feature>
<dbReference type="Pfam" id="PF01925">
    <property type="entry name" value="TauE"/>
    <property type="match status" value="1"/>
</dbReference>
<proteinExistence type="inferred from homology"/>
<keyword evidence="5 6" id="KW-0472">Membrane</keyword>
<sequence length="270" mass="26826">MSGAIDGAINGAFQVDTSTAVVLALFGLAGGIGITAVGPGGVLPTIGMFLFTGLSPASVAGTAIATHVATGALGTAAYVRSGQLRDPSTRRTALLLCTTALVGTPVGVLLNDAVAGRAFGVLLAAAVTVTAVLTWIRERRVRRVGDDGTGPVPLPAKVAVPLGLVVSAAAGLFGLGGPMLAVPLLVLCGLPVLPALAVAQAQSVVIASLGTVGYLLGGDVNWPLAALIGVPELAGVLIGWKIARLVPAQRLKTALIGMLLLLAPYLAFHS</sequence>
<evidence type="ECO:0000256" key="2">
    <source>
        <dbReference type="ARBA" id="ARBA00009142"/>
    </source>
</evidence>
<feature type="transmembrane region" description="Helical" evidence="6">
    <location>
        <begin position="91"/>
        <end position="110"/>
    </location>
</feature>
<organism evidence="7 8">
    <name type="scientific">Streptomyces kanamyceticus</name>
    <dbReference type="NCBI Taxonomy" id="1967"/>
    <lineage>
        <taxon>Bacteria</taxon>
        <taxon>Bacillati</taxon>
        <taxon>Actinomycetota</taxon>
        <taxon>Actinomycetes</taxon>
        <taxon>Kitasatosporales</taxon>
        <taxon>Streptomycetaceae</taxon>
        <taxon>Streptomyces</taxon>
    </lineage>
</organism>
<evidence type="ECO:0000313" key="7">
    <source>
        <dbReference type="EMBL" id="QEU96893.1"/>
    </source>
</evidence>
<evidence type="ECO:0000256" key="6">
    <source>
        <dbReference type="RuleBase" id="RU363041"/>
    </source>
</evidence>
<feature type="transmembrane region" description="Helical" evidence="6">
    <location>
        <begin position="57"/>
        <end position="79"/>
    </location>
</feature>
<evidence type="ECO:0000256" key="4">
    <source>
        <dbReference type="ARBA" id="ARBA00022989"/>
    </source>
</evidence>
<gene>
    <name evidence="7" type="ORF">CP970_43480</name>
</gene>
<dbReference type="OrthoDB" id="1523449at2"/>
<feature type="transmembrane region" description="Helical" evidence="6">
    <location>
        <begin position="249"/>
        <end position="268"/>
    </location>
</feature>
<dbReference type="KEGG" id="ska:CP970_43480"/>
<keyword evidence="3 6" id="KW-0812">Transmembrane</keyword>
<evidence type="ECO:0000313" key="8">
    <source>
        <dbReference type="Proteomes" id="UP000325529"/>
    </source>
</evidence>
<dbReference type="Proteomes" id="UP000325529">
    <property type="component" value="Chromosome"/>
</dbReference>
<evidence type="ECO:0000256" key="5">
    <source>
        <dbReference type="ARBA" id="ARBA00023136"/>
    </source>
</evidence>
<dbReference type="EMBL" id="CP023699">
    <property type="protein sequence ID" value="QEU96893.1"/>
    <property type="molecule type" value="Genomic_DNA"/>
</dbReference>
<dbReference type="PANTHER" id="PTHR43701:SF2">
    <property type="entry name" value="MEMBRANE TRANSPORTER PROTEIN YJNA-RELATED"/>
    <property type="match status" value="1"/>
</dbReference>
<feature type="transmembrane region" description="Helical" evidence="6">
    <location>
        <begin position="21"/>
        <end position="51"/>
    </location>
</feature>
<comment type="similarity">
    <text evidence="2 6">Belongs to the 4-toluene sulfonate uptake permease (TSUP) (TC 2.A.102) family.</text>
</comment>
<dbReference type="GO" id="GO:0005886">
    <property type="term" value="C:plasma membrane"/>
    <property type="evidence" value="ECO:0007669"/>
    <property type="project" value="UniProtKB-SubCell"/>
</dbReference>
<feature type="transmembrane region" description="Helical" evidence="6">
    <location>
        <begin position="192"/>
        <end position="217"/>
    </location>
</feature>
<keyword evidence="6" id="KW-1003">Cell membrane</keyword>
<feature type="transmembrane region" description="Helical" evidence="6">
    <location>
        <begin position="158"/>
        <end position="186"/>
    </location>
</feature>
<protein>
    <recommendedName>
        <fullName evidence="6">Probable membrane transporter protein</fullName>
    </recommendedName>
</protein>
<dbReference type="InterPro" id="IPR002781">
    <property type="entry name" value="TM_pro_TauE-like"/>
</dbReference>
<dbReference type="InterPro" id="IPR051598">
    <property type="entry name" value="TSUP/Inactive_protease-like"/>
</dbReference>
<keyword evidence="4 6" id="KW-1133">Transmembrane helix</keyword>
<name>A0A5J6GPI5_STRKN</name>
<evidence type="ECO:0000256" key="1">
    <source>
        <dbReference type="ARBA" id="ARBA00004141"/>
    </source>
</evidence>
<dbReference type="PANTHER" id="PTHR43701">
    <property type="entry name" value="MEMBRANE TRANSPORTER PROTEIN MJ0441-RELATED"/>
    <property type="match status" value="1"/>
</dbReference>
<comment type="subcellular location">
    <subcellularLocation>
        <location evidence="6">Cell membrane</location>
        <topology evidence="6">Multi-pass membrane protein</topology>
    </subcellularLocation>
    <subcellularLocation>
        <location evidence="1">Membrane</location>
        <topology evidence="1">Multi-pass membrane protein</topology>
    </subcellularLocation>
</comment>
<keyword evidence="8" id="KW-1185">Reference proteome</keyword>
<dbReference type="AlphaFoldDB" id="A0A5J6GPI5"/>
<accession>A0A5J6GPI5</accession>
<reference evidence="7 8" key="1">
    <citation type="submission" date="2017-09" db="EMBL/GenBank/DDBJ databases">
        <authorList>
            <person name="Lee N."/>
            <person name="Cho B.-K."/>
        </authorList>
    </citation>
    <scope>NUCLEOTIDE SEQUENCE [LARGE SCALE GENOMIC DNA]</scope>
    <source>
        <strain evidence="7 8">ATCC 12853</strain>
    </source>
</reference>